<comment type="caution">
    <text evidence="10">The sequence shown here is derived from an EMBL/GenBank/DDBJ whole genome shotgun (WGS) entry which is preliminary data.</text>
</comment>
<dbReference type="GO" id="GO:0005737">
    <property type="term" value="C:cytoplasm"/>
    <property type="evidence" value="ECO:0007669"/>
    <property type="project" value="UniProtKB-SubCell"/>
</dbReference>
<dbReference type="RefSeq" id="WP_111599024.1">
    <property type="nucleotide sequence ID" value="NZ_QLLL01000006.1"/>
</dbReference>
<keyword evidence="8" id="KW-0963">Cytoplasm</keyword>
<gene>
    <name evidence="8" type="primary">acpS</name>
    <name evidence="10" type="ORF">LX64_03618</name>
</gene>
<organism evidence="10 11">
    <name type="scientific">Chitinophaga skermanii</name>
    <dbReference type="NCBI Taxonomy" id="331697"/>
    <lineage>
        <taxon>Bacteria</taxon>
        <taxon>Pseudomonadati</taxon>
        <taxon>Bacteroidota</taxon>
        <taxon>Chitinophagia</taxon>
        <taxon>Chitinophagales</taxon>
        <taxon>Chitinophagaceae</taxon>
        <taxon>Chitinophaga</taxon>
    </lineage>
</organism>
<evidence type="ECO:0000313" key="10">
    <source>
        <dbReference type="EMBL" id="RAJ02598.1"/>
    </source>
</evidence>
<dbReference type="InterPro" id="IPR002582">
    <property type="entry name" value="ACPS"/>
</dbReference>
<keyword evidence="2 8" id="KW-0808">Transferase</keyword>
<dbReference type="GO" id="GO:0000287">
    <property type="term" value="F:magnesium ion binding"/>
    <property type="evidence" value="ECO:0007669"/>
    <property type="project" value="UniProtKB-UniRule"/>
</dbReference>
<comment type="function">
    <text evidence="8">Transfers the 4'-phosphopantetheine moiety from coenzyme A to a Ser of acyl-carrier-protein.</text>
</comment>
<protein>
    <recommendedName>
        <fullName evidence="8">Holo-[acyl-carrier-protein] synthase</fullName>
        <shortName evidence="8">Holo-ACP synthase</shortName>
        <ecNumber evidence="8">2.7.8.7</ecNumber>
    </recommendedName>
    <alternativeName>
        <fullName evidence="8">4'-phosphopantetheinyl transferase AcpS</fullName>
    </alternativeName>
</protein>
<evidence type="ECO:0000256" key="2">
    <source>
        <dbReference type="ARBA" id="ARBA00022679"/>
    </source>
</evidence>
<dbReference type="SUPFAM" id="SSF56214">
    <property type="entry name" value="4'-phosphopantetheinyl transferase"/>
    <property type="match status" value="1"/>
</dbReference>
<reference evidence="10 11" key="1">
    <citation type="submission" date="2018-06" db="EMBL/GenBank/DDBJ databases">
        <title>Genomic Encyclopedia of Archaeal and Bacterial Type Strains, Phase II (KMG-II): from individual species to whole genera.</title>
        <authorList>
            <person name="Goeker M."/>
        </authorList>
    </citation>
    <scope>NUCLEOTIDE SEQUENCE [LARGE SCALE GENOMIC DNA]</scope>
    <source>
        <strain evidence="10 11">DSM 23857</strain>
    </source>
</reference>
<dbReference type="GO" id="GO:0006633">
    <property type="term" value="P:fatty acid biosynthetic process"/>
    <property type="evidence" value="ECO:0007669"/>
    <property type="project" value="UniProtKB-UniRule"/>
</dbReference>
<dbReference type="EC" id="2.7.8.7" evidence="8"/>
<evidence type="ECO:0000256" key="3">
    <source>
        <dbReference type="ARBA" id="ARBA00022723"/>
    </source>
</evidence>
<accession>A0A327QFE2</accession>
<keyword evidence="11" id="KW-1185">Reference proteome</keyword>
<dbReference type="HAMAP" id="MF_00101">
    <property type="entry name" value="AcpS"/>
    <property type="match status" value="1"/>
</dbReference>
<proteinExistence type="inferred from homology"/>
<evidence type="ECO:0000256" key="6">
    <source>
        <dbReference type="ARBA" id="ARBA00023098"/>
    </source>
</evidence>
<feature type="domain" description="4'-phosphopantetheinyl transferase" evidence="9">
    <location>
        <begin position="4"/>
        <end position="98"/>
    </location>
</feature>
<keyword evidence="5 8" id="KW-0460">Magnesium</keyword>
<evidence type="ECO:0000256" key="7">
    <source>
        <dbReference type="ARBA" id="ARBA00023160"/>
    </source>
</evidence>
<dbReference type="NCBIfam" id="TIGR00556">
    <property type="entry name" value="pantethn_trn"/>
    <property type="match status" value="1"/>
</dbReference>
<keyword evidence="4 8" id="KW-0276">Fatty acid metabolism</keyword>
<dbReference type="Gene3D" id="3.90.470.20">
    <property type="entry name" value="4'-phosphopantetheinyl transferase domain"/>
    <property type="match status" value="1"/>
</dbReference>
<feature type="binding site" evidence="8">
    <location>
        <position position="8"/>
    </location>
    <ligand>
        <name>Mg(2+)</name>
        <dbReference type="ChEBI" id="CHEBI:18420"/>
    </ligand>
</feature>
<evidence type="ECO:0000256" key="8">
    <source>
        <dbReference type="HAMAP-Rule" id="MF_00101"/>
    </source>
</evidence>
<evidence type="ECO:0000256" key="5">
    <source>
        <dbReference type="ARBA" id="ARBA00022842"/>
    </source>
</evidence>
<keyword evidence="7 8" id="KW-0275">Fatty acid biosynthesis</keyword>
<evidence type="ECO:0000256" key="4">
    <source>
        <dbReference type="ARBA" id="ARBA00022832"/>
    </source>
</evidence>
<dbReference type="GO" id="GO:0008897">
    <property type="term" value="F:holo-[acyl-carrier-protein] synthase activity"/>
    <property type="evidence" value="ECO:0007669"/>
    <property type="project" value="UniProtKB-UniRule"/>
</dbReference>
<dbReference type="Proteomes" id="UP000249547">
    <property type="component" value="Unassembled WGS sequence"/>
</dbReference>
<keyword evidence="6 8" id="KW-0443">Lipid metabolism</keyword>
<evidence type="ECO:0000313" key="11">
    <source>
        <dbReference type="Proteomes" id="UP000249547"/>
    </source>
</evidence>
<dbReference type="InterPro" id="IPR004568">
    <property type="entry name" value="Ppantetheine-prot_Trfase_dom"/>
</dbReference>
<dbReference type="NCBIfam" id="TIGR00516">
    <property type="entry name" value="acpS"/>
    <property type="match status" value="1"/>
</dbReference>
<comment type="similarity">
    <text evidence="8">Belongs to the P-Pant transferase superfamily. AcpS family.</text>
</comment>
<dbReference type="Pfam" id="PF01648">
    <property type="entry name" value="ACPS"/>
    <property type="match status" value="1"/>
</dbReference>
<comment type="subcellular location">
    <subcellularLocation>
        <location evidence="8">Cytoplasm</location>
    </subcellularLocation>
</comment>
<sequence>MILGIGTDIIEVARVASKVEAGKGFRELVFSANEIQYCEKQTKKFESYAARFAAKEAFLKALGTGYGGSGAQFHEIEINNDAFGKPSITLLGNAQQLIQERGIGKIFVSLSHVKETAVAMVVIESLIGQ</sequence>
<comment type="catalytic activity">
    <reaction evidence="8">
        <text>apo-[ACP] + CoA = holo-[ACP] + adenosine 3',5'-bisphosphate + H(+)</text>
        <dbReference type="Rhea" id="RHEA:12068"/>
        <dbReference type="Rhea" id="RHEA-COMP:9685"/>
        <dbReference type="Rhea" id="RHEA-COMP:9690"/>
        <dbReference type="ChEBI" id="CHEBI:15378"/>
        <dbReference type="ChEBI" id="CHEBI:29999"/>
        <dbReference type="ChEBI" id="CHEBI:57287"/>
        <dbReference type="ChEBI" id="CHEBI:58343"/>
        <dbReference type="ChEBI" id="CHEBI:64479"/>
        <dbReference type="EC" id="2.7.8.7"/>
    </reaction>
</comment>
<dbReference type="InterPro" id="IPR008278">
    <property type="entry name" value="4-PPantetheinyl_Trfase_dom"/>
</dbReference>
<feature type="binding site" evidence="8">
    <location>
        <position position="56"/>
    </location>
    <ligand>
        <name>Mg(2+)</name>
        <dbReference type="ChEBI" id="CHEBI:18420"/>
    </ligand>
</feature>
<comment type="cofactor">
    <cofactor evidence="8">
        <name>Mg(2+)</name>
        <dbReference type="ChEBI" id="CHEBI:18420"/>
    </cofactor>
</comment>
<dbReference type="AlphaFoldDB" id="A0A327QFE2"/>
<dbReference type="InterPro" id="IPR037143">
    <property type="entry name" value="4-PPantetheinyl_Trfase_dom_sf"/>
</dbReference>
<dbReference type="EMBL" id="QLLL01000006">
    <property type="protein sequence ID" value="RAJ02598.1"/>
    <property type="molecule type" value="Genomic_DNA"/>
</dbReference>
<name>A0A327QFE2_9BACT</name>
<dbReference type="OrthoDB" id="517356at2"/>
<keyword evidence="3 8" id="KW-0479">Metal-binding</keyword>
<evidence type="ECO:0000259" key="9">
    <source>
        <dbReference type="Pfam" id="PF01648"/>
    </source>
</evidence>
<evidence type="ECO:0000256" key="1">
    <source>
        <dbReference type="ARBA" id="ARBA00022516"/>
    </source>
</evidence>
<keyword evidence="1 8" id="KW-0444">Lipid biosynthesis</keyword>